<dbReference type="GeneID" id="83178862"/>
<dbReference type="AlphaFoldDB" id="A0A9W9MLY3"/>
<dbReference type="SUPFAM" id="SSF56300">
    <property type="entry name" value="Metallo-dependent phosphatases"/>
    <property type="match status" value="1"/>
</dbReference>
<reference evidence="1" key="1">
    <citation type="submission" date="2022-12" db="EMBL/GenBank/DDBJ databases">
        <authorList>
            <person name="Petersen C."/>
        </authorList>
    </citation>
    <scope>NUCLEOTIDE SEQUENCE</scope>
    <source>
        <strain evidence="1">IBT 15544</strain>
    </source>
</reference>
<dbReference type="EMBL" id="JAPQKR010000012">
    <property type="protein sequence ID" value="KAJ5203620.1"/>
    <property type="molecule type" value="Genomic_DNA"/>
</dbReference>
<keyword evidence="2" id="KW-1185">Reference proteome</keyword>
<gene>
    <name evidence="1" type="ORF">N7498_004499</name>
</gene>
<proteinExistence type="predicted"/>
<organism evidence="1 2">
    <name type="scientific">Penicillium cinerascens</name>
    <dbReference type="NCBI Taxonomy" id="70096"/>
    <lineage>
        <taxon>Eukaryota</taxon>
        <taxon>Fungi</taxon>
        <taxon>Dikarya</taxon>
        <taxon>Ascomycota</taxon>
        <taxon>Pezizomycotina</taxon>
        <taxon>Eurotiomycetes</taxon>
        <taxon>Eurotiomycetidae</taxon>
        <taxon>Eurotiales</taxon>
        <taxon>Aspergillaceae</taxon>
        <taxon>Penicillium</taxon>
    </lineage>
</organism>
<dbReference type="PANTHER" id="PTHR32440">
    <property type="entry name" value="PHOSPHATASE DCR2-RELATED-RELATED"/>
    <property type="match status" value="1"/>
</dbReference>
<reference evidence="1" key="2">
    <citation type="journal article" date="2023" name="IMA Fungus">
        <title>Comparative genomic study of the Penicillium genus elucidates a diverse pangenome and 15 lateral gene transfer events.</title>
        <authorList>
            <person name="Petersen C."/>
            <person name="Sorensen T."/>
            <person name="Nielsen M.R."/>
            <person name="Sondergaard T.E."/>
            <person name="Sorensen J.L."/>
            <person name="Fitzpatrick D.A."/>
            <person name="Frisvad J.C."/>
            <person name="Nielsen K.L."/>
        </authorList>
    </citation>
    <scope>NUCLEOTIDE SEQUENCE</scope>
    <source>
        <strain evidence="1">IBT 15544</strain>
    </source>
</reference>
<sequence>MEWFNETNGFFMNQHKKLLFIFSPMRLKRRKGEVRINYHREPGVNDDYILTPQAQDWCEDGSNDSSCEYGGQDVPFMEGLVDTPGVIAVFSGHDHGDTWCYKWDSLLAGITFRGNGLNLCLGQHSGYGGYGN</sequence>
<accession>A0A9W9MLY3</accession>
<dbReference type="PANTHER" id="PTHR32440:SF11">
    <property type="entry name" value="METALLOPHOSPHOESTERASE DOMAIN-CONTAINING PROTEIN"/>
    <property type="match status" value="1"/>
</dbReference>
<name>A0A9W9MLY3_9EURO</name>
<dbReference type="GO" id="GO:0016788">
    <property type="term" value="F:hydrolase activity, acting on ester bonds"/>
    <property type="evidence" value="ECO:0007669"/>
    <property type="project" value="TreeGrafter"/>
</dbReference>
<dbReference type="RefSeq" id="XP_058308099.1">
    <property type="nucleotide sequence ID" value="XM_058451561.1"/>
</dbReference>
<comment type="caution">
    <text evidence="1">The sequence shown here is derived from an EMBL/GenBank/DDBJ whole genome shotgun (WGS) entry which is preliminary data.</text>
</comment>
<dbReference type="GO" id="GO:0005737">
    <property type="term" value="C:cytoplasm"/>
    <property type="evidence" value="ECO:0007669"/>
    <property type="project" value="TreeGrafter"/>
</dbReference>
<dbReference type="InterPro" id="IPR029052">
    <property type="entry name" value="Metallo-depent_PP-like"/>
</dbReference>
<dbReference type="Proteomes" id="UP001150904">
    <property type="component" value="Unassembled WGS sequence"/>
</dbReference>
<protein>
    <recommendedName>
        <fullName evidence="3">Calcineurin-like phosphoesterase domain-containing protein</fullName>
    </recommendedName>
</protein>
<evidence type="ECO:0000313" key="2">
    <source>
        <dbReference type="Proteomes" id="UP001150904"/>
    </source>
</evidence>
<evidence type="ECO:0000313" key="1">
    <source>
        <dbReference type="EMBL" id="KAJ5203620.1"/>
    </source>
</evidence>
<dbReference type="OrthoDB" id="783096at2759"/>
<evidence type="ECO:0008006" key="3">
    <source>
        <dbReference type="Google" id="ProtNLM"/>
    </source>
</evidence>